<evidence type="ECO:0000256" key="5">
    <source>
        <dbReference type="PROSITE-ProRule" id="PRU00335"/>
    </source>
</evidence>
<dbReference type="Proteomes" id="UP000325466">
    <property type="component" value="Unassembled WGS sequence"/>
</dbReference>
<reference evidence="7" key="2">
    <citation type="submission" date="2019-10" db="EMBL/GenBank/DDBJ databases">
        <title>Draft genome sequence of Rhodococcus aetherivorans JCM 14343.</title>
        <authorList>
            <person name="Inoue D."/>
            <person name="Nakazawa M."/>
            <person name="Yamamoto N."/>
            <person name="Sei K."/>
            <person name="Ike M."/>
        </authorList>
    </citation>
    <scope>NUCLEOTIDE SEQUENCE</scope>
    <source>
        <strain evidence="7">JCM 14343</strain>
    </source>
</reference>
<accession>A0AA46SF29</accession>
<dbReference type="InterPro" id="IPR001647">
    <property type="entry name" value="HTH_TetR"/>
</dbReference>
<dbReference type="PANTHER" id="PTHR30055">
    <property type="entry name" value="HTH-TYPE TRANSCRIPTIONAL REGULATOR RUTR"/>
    <property type="match status" value="1"/>
</dbReference>
<keyword evidence="9" id="KW-1185">Reference proteome</keyword>
<dbReference type="InterPro" id="IPR009057">
    <property type="entry name" value="Homeodomain-like_sf"/>
</dbReference>
<dbReference type="InterPro" id="IPR039538">
    <property type="entry name" value="BetI_C"/>
</dbReference>
<dbReference type="PROSITE" id="PS50977">
    <property type="entry name" value="HTH_TETR_2"/>
    <property type="match status" value="1"/>
</dbReference>
<reference evidence="7 9" key="1">
    <citation type="journal article" date="2018" name="Biodegradation">
        <title>1,4-Dioxane degradation characteristics of Rhodococcus aetherivorans JCM 14343.</title>
        <authorList>
            <person name="Inoue D."/>
            <person name="Tsunoda T."/>
            <person name="Yamamoto N."/>
            <person name="Ike M."/>
            <person name="Sei K."/>
        </authorList>
    </citation>
    <scope>NUCLEOTIDE SEQUENCE [LARGE SCALE GENOMIC DNA]</scope>
    <source>
        <strain evidence="7 9">JCM 14343</strain>
    </source>
</reference>
<dbReference type="GO" id="GO:0003700">
    <property type="term" value="F:DNA-binding transcription factor activity"/>
    <property type="evidence" value="ECO:0007669"/>
    <property type="project" value="TreeGrafter"/>
</dbReference>
<gene>
    <name evidence="8" type="ORF">OCS65_07370</name>
    <name evidence="7" type="ORF">RAJCM14343_2045</name>
</gene>
<evidence type="ECO:0000313" key="7">
    <source>
        <dbReference type="EMBL" id="GES36792.1"/>
    </source>
</evidence>
<dbReference type="SUPFAM" id="SSF48498">
    <property type="entry name" value="Tetracyclin repressor-like, C-terminal domain"/>
    <property type="match status" value="1"/>
</dbReference>
<evidence type="ECO:0000313" key="9">
    <source>
        <dbReference type="Proteomes" id="UP000325466"/>
    </source>
</evidence>
<dbReference type="InterPro" id="IPR050109">
    <property type="entry name" value="HTH-type_TetR-like_transc_reg"/>
</dbReference>
<evidence type="ECO:0000259" key="6">
    <source>
        <dbReference type="PROSITE" id="PS50977"/>
    </source>
</evidence>
<evidence type="ECO:0000256" key="2">
    <source>
        <dbReference type="ARBA" id="ARBA00023015"/>
    </source>
</evidence>
<sequence length="200" mass="21427">MISTKGGQRQAELLDAAERVLTTRGNADASLRDFAAAAGVRIGHLQHYFPTRADLIRAVLERALQRSLERLSSALGPVEERGEQPALTRSETTSLFEILLAEQDDPSCVRLFVEVWAIAMSDESTAAVVRDFYTGYVGHVADLVACVRPDLDRSRSFAVAATVVSLVEGAAIVHSTVGVGRSAEARSEIIRAAVGLVHGS</sequence>
<evidence type="ECO:0000256" key="1">
    <source>
        <dbReference type="ARBA" id="ARBA00022491"/>
    </source>
</evidence>
<dbReference type="Gene3D" id="1.10.357.10">
    <property type="entry name" value="Tetracycline Repressor, domain 2"/>
    <property type="match status" value="1"/>
</dbReference>
<dbReference type="GO" id="GO:0000976">
    <property type="term" value="F:transcription cis-regulatory region binding"/>
    <property type="evidence" value="ECO:0007669"/>
    <property type="project" value="TreeGrafter"/>
</dbReference>
<keyword evidence="4" id="KW-0804">Transcription</keyword>
<dbReference type="EMBL" id="CP106982">
    <property type="protein sequence ID" value="UYF95569.1"/>
    <property type="molecule type" value="Genomic_DNA"/>
</dbReference>
<evidence type="ECO:0000256" key="4">
    <source>
        <dbReference type="ARBA" id="ARBA00023163"/>
    </source>
</evidence>
<dbReference type="GeneID" id="83620225"/>
<feature type="DNA-binding region" description="H-T-H motif" evidence="5">
    <location>
        <begin position="30"/>
        <end position="49"/>
    </location>
</feature>
<dbReference type="Pfam" id="PF00440">
    <property type="entry name" value="TetR_N"/>
    <property type="match status" value="1"/>
</dbReference>
<keyword evidence="2" id="KW-0805">Transcription regulation</keyword>
<dbReference type="AlphaFoldDB" id="A0AA46SF29"/>
<keyword evidence="1" id="KW-0678">Repressor</keyword>
<evidence type="ECO:0000313" key="10">
    <source>
        <dbReference type="Proteomes" id="UP001163947"/>
    </source>
</evidence>
<name>A0AA46SF29_9NOCA</name>
<dbReference type="EMBL" id="BLAH01000076">
    <property type="protein sequence ID" value="GES36792.1"/>
    <property type="molecule type" value="Genomic_DNA"/>
</dbReference>
<dbReference type="SUPFAM" id="SSF46689">
    <property type="entry name" value="Homeodomain-like"/>
    <property type="match status" value="1"/>
</dbReference>
<feature type="domain" description="HTH tetR-type" evidence="6">
    <location>
        <begin position="7"/>
        <end position="67"/>
    </location>
</feature>
<dbReference type="Pfam" id="PF13977">
    <property type="entry name" value="TetR_C_6"/>
    <property type="match status" value="1"/>
</dbReference>
<keyword evidence="3 5" id="KW-0238">DNA-binding</keyword>
<dbReference type="InterPro" id="IPR036271">
    <property type="entry name" value="Tet_transcr_reg_TetR-rel_C_sf"/>
</dbReference>
<protein>
    <submittedName>
        <fullName evidence="8">TetR/AcrR family transcriptional regulator</fullName>
    </submittedName>
    <submittedName>
        <fullName evidence="7">Transcriptional regulator, TetR family</fullName>
    </submittedName>
</protein>
<evidence type="ECO:0000256" key="3">
    <source>
        <dbReference type="ARBA" id="ARBA00023125"/>
    </source>
</evidence>
<reference evidence="8" key="3">
    <citation type="submission" date="2022-09" db="EMBL/GenBank/DDBJ databases">
        <title>The genome sequence of Rhodococcus aetherivorans N1.</title>
        <authorList>
            <person name="Jiang W."/>
        </authorList>
    </citation>
    <scope>NUCLEOTIDE SEQUENCE</scope>
    <source>
        <strain evidence="8">N1</strain>
    </source>
</reference>
<evidence type="ECO:0000313" key="8">
    <source>
        <dbReference type="EMBL" id="UYF95569.1"/>
    </source>
</evidence>
<dbReference type="Proteomes" id="UP001163947">
    <property type="component" value="Chromosome"/>
</dbReference>
<proteinExistence type="predicted"/>
<dbReference type="PANTHER" id="PTHR30055:SF234">
    <property type="entry name" value="HTH-TYPE TRANSCRIPTIONAL REGULATOR BETI"/>
    <property type="match status" value="1"/>
</dbReference>
<organism evidence="8 10">
    <name type="scientific">Rhodococcus aetherivorans</name>
    <dbReference type="NCBI Taxonomy" id="191292"/>
    <lineage>
        <taxon>Bacteria</taxon>
        <taxon>Bacillati</taxon>
        <taxon>Actinomycetota</taxon>
        <taxon>Actinomycetes</taxon>
        <taxon>Mycobacteriales</taxon>
        <taxon>Nocardiaceae</taxon>
        <taxon>Rhodococcus</taxon>
    </lineage>
</organism>
<dbReference type="RefSeq" id="WP_043798410.1">
    <property type="nucleotide sequence ID" value="NZ_BAAAYP010000020.1"/>
</dbReference>